<reference evidence="6 9" key="2">
    <citation type="submission" date="2018-01" db="EMBL/GenBank/DDBJ databases">
        <title>Complete genome sequence of Caulobacter flavus RHGG3.</title>
        <authorList>
            <person name="Yang E."/>
        </authorList>
    </citation>
    <scope>NUCLEOTIDE SEQUENCE [LARGE SCALE GENOMIC DNA]</scope>
    <source>
        <strain evidence="6 9">RHGG3</strain>
    </source>
</reference>
<dbReference type="CDD" id="cd08422">
    <property type="entry name" value="PBP2_CrgA_like"/>
    <property type="match status" value="1"/>
</dbReference>
<comment type="similarity">
    <text evidence="1">Belongs to the LysR transcriptional regulatory family.</text>
</comment>
<dbReference type="InterPro" id="IPR036388">
    <property type="entry name" value="WH-like_DNA-bd_sf"/>
</dbReference>
<keyword evidence="4" id="KW-0804">Transcription</keyword>
<dbReference type="Proteomes" id="UP000281192">
    <property type="component" value="Chromosome"/>
</dbReference>
<dbReference type="Gene3D" id="3.40.190.290">
    <property type="match status" value="1"/>
</dbReference>
<proteinExistence type="inferred from homology"/>
<evidence type="ECO:0000313" key="8">
    <source>
        <dbReference type="Proteomes" id="UP000234483"/>
    </source>
</evidence>
<dbReference type="InterPro" id="IPR005119">
    <property type="entry name" value="LysR_subst-bd"/>
</dbReference>
<dbReference type="EMBL" id="PJRQ01000057">
    <property type="protein sequence ID" value="PLR05822.1"/>
    <property type="molecule type" value="Genomic_DNA"/>
</dbReference>
<dbReference type="SUPFAM" id="SSF53850">
    <property type="entry name" value="Periplasmic binding protein-like II"/>
    <property type="match status" value="1"/>
</dbReference>
<protein>
    <submittedName>
        <fullName evidence="7">LysR family transcriptional regulator</fullName>
    </submittedName>
</protein>
<keyword evidence="2" id="KW-0805">Transcription regulation</keyword>
<evidence type="ECO:0000256" key="3">
    <source>
        <dbReference type="ARBA" id="ARBA00023125"/>
    </source>
</evidence>
<accession>A0A2N5CKF2</accession>
<dbReference type="InterPro" id="IPR058163">
    <property type="entry name" value="LysR-type_TF_proteobact-type"/>
</dbReference>
<dbReference type="Pfam" id="PF03466">
    <property type="entry name" value="LysR_substrate"/>
    <property type="match status" value="1"/>
</dbReference>
<evidence type="ECO:0000313" key="7">
    <source>
        <dbReference type="EMBL" id="PLR05822.1"/>
    </source>
</evidence>
<evidence type="ECO:0000256" key="2">
    <source>
        <dbReference type="ARBA" id="ARBA00023015"/>
    </source>
</evidence>
<dbReference type="PANTHER" id="PTHR30537:SF5">
    <property type="entry name" value="HTH-TYPE TRANSCRIPTIONAL ACTIVATOR TTDR-RELATED"/>
    <property type="match status" value="1"/>
</dbReference>
<dbReference type="InterPro" id="IPR036390">
    <property type="entry name" value="WH_DNA-bd_sf"/>
</dbReference>
<gene>
    <name evidence="6" type="ORF">C1707_16210</name>
    <name evidence="7" type="ORF">CFHF_26770</name>
</gene>
<sequence length="296" mass="32216">MFDPLDNAAGLSAFIATVETGSFSAAARRAGATPSSVSKSVARLERRLGVRLFVRSTRTVSPTLEGAAYFERVTPLLRALTEAQDAVRPATAEGRLRVSLPTDLGRLLMDPLTRVFMRRHPGVHLELDMSDRHVDLVREGYDLALRAGHVQDVDLVARPLDPAPMVLVASPEHLDRHGRPGSLEALSAARHVRYRLGGQPFPIRFADGAVLSPEGVLDCDTGFALRSAAINGVGVAQLLRWTVDEDIRAGRLEVVMADAPLPAVPLRILHAFGRFQPSRARLFSDFVAEQIKALSR</sequence>
<keyword evidence="9" id="KW-1185">Reference proteome</keyword>
<keyword evidence="3" id="KW-0238">DNA-binding</keyword>
<dbReference type="AlphaFoldDB" id="A0A2N5CKF2"/>
<name>A0A2N5CKF2_9CAUL</name>
<organism evidence="7 8">
    <name type="scientific">Caulobacter flavus</name>
    <dbReference type="NCBI Taxonomy" id="1679497"/>
    <lineage>
        <taxon>Bacteria</taxon>
        <taxon>Pseudomonadati</taxon>
        <taxon>Pseudomonadota</taxon>
        <taxon>Alphaproteobacteria</taxon>
        <taxon>Caulobacterales</taxon>
        <taxon>Caulobacteraceae</taxon>
        <taxon>Caulobacter</taxon>
    </lineage>
</organism>
<dbReference type="Proteomes" id="UP000234483">
    <property type="component" value="Unassembled WGS sequence"/>
</dbReference>
<evidence type="ECO:0000313" key="9">
    <source>
        <dbReference type="Proteomes" id="UP000281192"/>
    </source>
</evidence>
<evidence type="ECO:0000256" key="1">
    <source>
        <dbReference type="ARBA" id="ARBA00009437"/>
    </source>
</evidence>
<dbReference type="OrthoDB" id="8300238at2"/>
<dbReference type="KEGG" id="cfh:C1707_16210"/>
<dbReference type="PROSITE" id="PS50931">
    <property type="entry name" value="HTH_LYSR"/>
    <property type="match status" value="1"/>
</dbReference>
<dbReference type="GO" id="GO:0003677">
    <property type="term" value="F:DNA binding"/>
    <property type="evidence" value="ECO:0007669"/>
    <property type="project" value="UniProtKB-KW"/>
</dbReference>
<dbReference type="EMBL" id="CP026100">
    <property type="protein sequence ID" value="AYV49614.1"/>
    <property type="molecule type" value="Genomic_DNA"/>
</dbReference>
<reference evidence="7 8" key="1">
    <citation type="submission" date="2017-12" db="EMBL/GenBank/DDBJ databases">
        <title>The genome sequence of Caulobacter flavus CGMCC1 15093.</title>
        <authorList>
            <person name="Gao J."/>
            <person name="Mao X."/>
            <person name="Sun J."/>
        </authorList>
    </citation>
    <scope>NUCLEOTIDE SEQUENCE [LARGE SCALE GENOMIC DNA]</scope>
    <source>
        <strain evidence="7 8">CGMCC1 15093</strain>
    </source>
</reference>
<dbReference type="Pfam" id="PF00126">
    <property type="entry name" value="HTH_1"/>
    <property type="match status" value="1"/>
</dbReference>
<feature type="domain" description="HTH lysR-type" evidence="5">
    <location>
        <begin position="6"/>
        <end position="63"/>
    </location>
</feature>
<evidence type="ECO:0000313" key="6">
    <source>
        <dbReference type="EMBL" id="AYV49614.1"/>
    </source>
</evidence>
<dbReference type="Gene3D" id="1.10.10.10">
    <property type="entry name" value="Winged helix-like DNA-binding domain superfamily/Winged helix DNA-binding domain"/>
    <property type="match status" value="1"/>
</dbReference>
<dbReference type="RefSeq" id="WP_101715954.1">
    <property type="nucleotide sequence ID" value="NZ_CP026100.1"/>
</dbReference>
<dbReference type="InterPro" id="IPR000847">
    <property type="entry name" value="LysR_HTH_N"/>
</dbReference>
<dbReference type="PANTHER" id="PTHR30537">
    <property type="entry name" value="HTH-TYPE TRANSCRIPTIONAL REGULATOR"/>
    <property type="match status" value="1"/>
</dbReference>
<evidence type="ECO:0000259" key="5">
    <source>
        <dbReference type="PROSITE" id="PS50931"/>
    </source>
</evidence>
<dbReference type="FunFam" id="1.10.10.10:FF:000001">
    <property type="entry name" value="LysR family transcriptional regulator"/>
    <property type="match status" value="1"/>
</dbReference>
<evidence type="ECO:0000256" key="4">
    <source>
        <dbReference type="ARBA" id="ARBA00023163"/>
    </source>
</evidence>
<dbReference type="SUPFAM" id="SSF46785">
    <property type="entry name" value="Winged helix' DNA-binding domain"/>
    <property type="match status" value="1"/>
</dbReference>
<dbReference type="GO" id="GO:0003700">
    <property type="term" value="F:DNA-binding transcription factor activity"/>
    <property type="evidence" value="ECO:0007669"/>
    <property type="project" value="InterPro"/>
</dbReference>